<keyword evidence="11" id="KW-1185">Reference proteome</keyword>
<dbReference type="PANTHER" id="PTHR48111:SF1">
    <property type="entry name" value="TWO-COMPONENT RESPONSE REGULATOR ORR33"/>
    <property type="match status" value="1"/>
</dbReference>
<dbReference type="InterPro" id="IPR001867">
    <property type="entry name" value="OmpR/PhoB-type_DNA-bd"/>
</dbReference>
<evidence type="ECO:0000313" key="11">
    <source>
        <dbReference type="Proteomes" id="UP001497444"/>
    </source>
</evidence>
<dbReference type="InterPro" id="IPR039420">
    <property type="entry name" value="WalR-like"/>
</dbReference>
<feature type="domain" description="Response regulatory" evidence="8">
    <location>
        <begin position="1"/>
        <end position="63"/>
    </location>
</feature>
<dbReference type="SMART" id="SM00862">
    <property type="entry name" value="Trans_reg_C"/>
    <property type="match status" value="1"/>
</dbReference>
<comment type="caution">
    <text evidence="10">The sequence shown here is derived from an EMBL/GenBank/DDBJ whole genome shotgun (WGS) entry which is preliminary data.</text>
</comment>
<dbReference type="Gene3D" id="6.10.250.690">
    <property type="match status" value="1"/>
</dbReference>
<proteinExistence type="predicted"/>
<dbReference type="InterPro" id="IPR036388">
    <property type="entry name" value="WH-like_DNA-bd_sf"/>
</dbReference>
<keyword evidence="3" id="KW-0805">Transcription regulation</keyword>
<evidence type="ECO:0008006" key="12">
    <source>
        <dbReference type="Google" id="ProtNLM"/>
    </source>
</evidence>
<feature type="DNA-binding region" description="OmpR/PhoB-type" evidence="7">
    <location>
        <begin position="77"/>
        <end position="179"/>
    </location>
</feature>
<evidence type="ECO:0000256" key="2">
    <source>
        <dbReference type="ARBA" id="ARBA00023012"/>
    </source>
</evidence>
<dbReference type="PANTHER" id="PTHR48111">
    <property type="entry name" value="REGULATOR OF RPOS"/>
    <property type="match status" value="1"/>
</dbReference>
<dbReference type="InterPro" id="IPR011006">
    <property type="entry name" value="CheY-like_superfamily"/>
</dbReference>
<dbReference type="SUPFAM" id="SSF46894">
    <property type="entry name" value="C-terminal effector domain of the bipartite response regulators"/>
    <property type="match status" value="1"/>
</dbReference>
<keyword evidence="4 7" id="KW-0238">DNA-binding</keyword>
<accession>A0ABP0V6S9</accession>
<evidence type="ECO:0000256" key="6">
    <source>
        <dbReference type="PROSITE-ProRule" id="PRU00169"/>
    </source>
</evidence>
<dbReference type="InterPro" id="IPR001789">
    <property type="entry name" value="Sig_transdc_resp-reg_receiver"/>
</dbReference>
<name>A0ABP0V6S9_9BRYO</name>
<evidence type="ECO:0000256" key="7">
    <source>
        <dbReference type="PROSITE-ProRule" id="PRU01091"/>
    </source>
</evidence>
<feature type="domain" description="OmpR/PhoB-type" evidence="9">
    <location>
        <begin position="77"/>
        <end position="179"/>
    </location>
</feature>
<evidence type="ECO:0000256" key="1">
    <source>
        <dbReference type="ARBA" id="ARBA00022553"/>
    </source>
</evidence>
<keyword evidence="5" id="KW-0804">Transcription</keyword>
<dbReference type="EMBL" id="CAXAQS010000054">
    <property type="protein sequence ID" value="CAK9249827.1"/>
    <property type="molecule type" value="Genomic_DNA"/>
</dbReference>
<dbReference type="Proteomes" id="UP001497444">
    <property type="component" value="Unassembled WGS sequence"/>
</dbReference>
<dbReference type="Gene3D" id="1.10.10.10">
    <property type="entry name" value="Winged helix-like DNA-binding domain superfamily/Winged helix DNA-binding domain"/>
    <property type="match status" value="1"/>
</dbReference>
<sequence>MDVGSSEGVAAFLRKNQPAAAVIFLTAFGNPEDRIRGLELGAEDYVVKPFHLKELILRIQNGLKRANYASTPVSQGTDTVQIGKARIRFSKFEAEVDGTSISLSHKETALLKLLVEKRGNVVSRDEILAQVWGSSVAGDEDFPTSRTVDNFIVRLRRLVEADGSPVIKSVREWGINFYEFISENDSQRKF</sequence>
<protein>
    <recommendedName>
        <fullName evidence="12">OmpR-like protein</fullName>
    </recommendedName>
</protein>
<gene>
    <name evidence="10" type="ORF">CSSPJE1EN1_LOCUS25205</name>
</gene>
<keyword evidence="2" id="KW-0902">Two-component regulatory system</keyword>
<evidence type="ECO:0000259" key="9">
    <source>
        <dbReference type="PROSITE" id="PS51755"/>
    </source>
</evidence>
<evidence type="ECO:0000256" key="5">
    <source>
        <dbReference type="ARBA" id="ARBA00023163"/>
    </source>
</evidence>
<evidence type="ECO:0000313" key="10">
    <source>
        <dbReference type="EMBL" id="CAK9249827.1"/>
    </source>
</evidence>
<dbReference type="Pfam" id="PF00072">
    <property type="entry name" value="Response_reg"/>
    <property type="match status" value="1"/>
</dbReference>
<evidence type="ECO:0000259" key="8">
    <source>
        <dbReference type="PROSITE" id="PS50110"/>
    </source>
</evidence>
<evidence type="ECO:0000256" key="3">
    <source>
        <dbReference type="ARBA" id="ARBA00023015"/>
    </source>
</evidence>
<reference evidence="10" key="1">
    <citation type="submission" date="2024-02" db="EMBL/GenBank/DDBJ databases">
        <authorList>
            <consortium name="ELIXIR-Norway"/>
            <consortium name="Elixir Norway"/>
        </authorList>
    </citation>
    <scope>NUCLEOTIDE SEQUENCE</scope>
</reference>
<dbReference type="PROSITE" id="PS51755">
    <property type="entry name" value="OMPR_PHOB"/>
    <property type="match status" value="1"/>
</dbReference>
<comment type="caution">
    <text evidence="6">Lacks conserved residue(s) required for the propagation of feature annotation.</text>
</comment>
<dbReference type="SUPFAM" id="SSF52172">
    <property type="entry name" value="CheY-like"/>
    <property type="match status" value="1"/>
</dbReference>
<organism evidence="10 11">
    <name type="scientific">Sphagnum jensenii</name>
    <dbReference type="NCBI Taxonomy" id="128206"/>
    <lineage>
        <taxon>Eukaryota</taxon>
        <taxon>Viridiplantae</taxon>
        <taxon>Streptophyta</taxon>
        <taxon>Embryophyta</taxon>
        <taxon>Bryophyta</taxon>
        <taxon>Sphagnophytina</taxon>
        <taxon>Sphagnopsida</taxon>
        <taxon>Sphagnales</taxon>
        <taxon>Sphagnaceae</taxon>
        <taxon>Sphagnum</taxon>
    </lineage>
</organism>
<dbReference type="Pfam" id="PF00486">
    <property type="entry name" value="Trans_reg_C"/>
    <property type="match status" value="1"/>
</dbReference>
<dbReference type="InterPro" id="IPR016032">
    <property type="entry name" value="Sig_transdc_resp-reg_C-effctor"/>
</dbReference>
<keyword evidence="1" id="KW-0597">Phosphoprotein</keyword>
<evidence type="ECO:0000256" key="4">
    <source>
        <dbReference type="ARBA" id="ARBA00023125"/>
    </source>
</evidence>
<dbReference type="PROSITE" id="PS50110">
    <property type="entry name" value="RESPONSE_REGULATORY"/>
    <property type="match status" value="1"/>
</dbReference>
<dbReference type="CDD" id="cd00383">
    <property type="entry name" value="trans_reg_C"/>
    <property type="match status" value="1"/>
</dbReference>